<dbReference type="SUPFAM" id="SSF81665">
    <property type="entry name" value="Calcium ATPase, transmembrane domain M"/>
    <property type="match status" value="1"/>
</dbReference>
<dbReference type="CDD" id="cd00371">
    <property type="entry name" value="HMA"/>
    <property type="match status" value="1"/>
</dbReference>
<feature type="transmembrane region" description="Helical" evidence="11">
    <location>
        <begin position="106"/>
        <end position="128"/>
    </location>
</feature>
<dbReference type="Gene3D" id="3.40.1110.10">
    <property type="entry name" value="Calcium-transporting ATPase, cytoplasmic domain N"/>
    <property type="match status" value="1"/>
</dbReference>
<dbReference type="InterPro" id="IPR036412">
    <property type="entry name" value="HAD-like_sf"/>
</dbReference>
<comment type="similarity">
    <text evidence="2 11">Belongs to the cation transport ATPase (P-type) (TC 3.A.3) family. Type IB subfamily.</text>
</comment>
<feature type="region of interest" description="Disordered" evidence="12">
    <location>
        <begin position="72"/>
        <end position="93"/>
    </location>
</feature>
<keyword evidence="3 11" id="KW-1003">Cell membrane</keyword>
<dbReference type="GO" id="GO:0005524">
    <property type="term" value="F:ATP binding"/>
    <property type="evidence" value="ECO:0007669"/>
    <property type="project" value="UniProtKB-UniRule"/>
</dbReference>
<evidence type="ECO:0000256" key="7">
    <source>
        <dbReference type="ARBA" id="ARBA00022840"/>
    </source>
</evidence>
<dbReference type="PANTHER" id="PTHR43520">
    <property type="entry name" value="ATP7, ISOFORM B"/>
    <property type="match status" value="1"/>
</dbReference>
<dbReference type="SUPFAM" id="SSF55008">
    <property type="entry name" value="HMA, heavy metal-associated domain"/>
    <property type="match status" value="1"/>
</dbReference>
<feature type="transmembrane region" description="Helical" evidence="11">
    <location>
        <begin position="134"/>
        <end position="151"/>
    </location>
</feature>
<feature type="compositionally biased region" description="Basic and acidic residues" evidence="12">
    <location>
        <begin position="78"/>
        <end position="93"/>
    </location>
</feature>
<dbReference type="Proteomes" id="UP000076481">
    <property type="component" value="Unassembled WGS sequence"/>
</dbReference>
<evidence type="ECO:0000256" key="11">
    <source>
        <dbReference type="RuleBase" id="RU362081"/>
    </source>
</evidence>
<evidence type="ECO:0000313" key="15">
    <source>
        <dbReference type="Proteomes" id="UP000076481"/>
    </source>
</evidence>
<feature type="transmembrane region" description="Helical" evidence="11">
    <location>
        <begin position="383"/>
        <end position="407"/>
    </location>
</feature>
<evidence type="ECO:0000256" key="4">
    <source>
        <dbReference type="ARBA" id="ARBA00022692"/>
    </source>
</evidence>
<dbReference type="AlphaFoldDB" id="A0A165M355"/>
<reference evidence="14 15" key="1">
    <citation type="submission" date="2016-03" db="EMBL/GenBank/DDBJ databases">
        <title>Speciation and ecological success in dimly lit waters: horizontal gene transfer in a green sulfur bacteria bloom unveiled by metagenomic assembly.</title>
        <authorList>
            <person name="Llorens-Mares T."/>
            <person name="Liu Z."/>
            <person name="Allen L.Z."/>
            <person name="Rusch D.B."/>
            <person name="Craig M.T."/>
            <person name="Dupont C.L."/>
            <person name="Bryant D.A."/>
            <person name="Casamayor E.O."/>
        </authorList>
    </citation>
    <scope>NUCLEOTIDE SEQUENCE [LARGE SCALE GENOMIC DNA]</scope>
    <source>
        <strain evidence="14">CIII</strain>
    </source>
</reference>
<dbReference type="InterPro" id="IPR027256">
    <property type="entry name" value="P-typ_ATPase_IB"/>
</dbReference>
<evidence type="ECO:0000256" key="10">
    <source>
        <dbReference type="ARBA" id="ARBA00023136"/>
    </source>
</evidence>
<evidence type="ECO:0000256" key="12">
    <source>
        <dbReference type="SAM" id="MobiDB-lite"/>
    </source>
</evidence>
<dbReference type="SFLD" id="SFLDG00002">
    <property type="entry name" value="C1.7:_P-type_atpase_like"/>
    <property type="match status" value="1"/>
</dbReference>
<dbReference type="GO" id="GO:0005507">
    <property type="term" value="F:copper ion binding"/>
    <property type="evidence" value="ECO:0007669"/>
    <property type="project" value="TreeGrafter"/>
</dbReference>
<dbReference type="GO" id="GO:0043682">
    <property type="term" value="F:P-type divalent copper transporter activity"/>
    <property type="evidence" value="ECO:0007669"/>
    <property type="project" value="TreeGrafter"/>
</dbReference>
<evidence type="ECO:0000259" key="13">
    <source>
        <dbReference type="PROSITE" id="PS50846"/>
    </source>
</evidence>
<proteinExistence type="inferred from homology"/>
<dbReference type="InterPro" id="IPR044492">
    <property type="entry name" value="P_typ_ATPase_HD_dom"/>
</dbReference>
<dbReference type="GO" id="GO:0060003">
    <property type="term" value="P:copper ion export"/>
    <property type="evidence" value="ECO:0007669"/>
    <property type="project" value="UniProtKB-ARBA"/>
</dbReference>
<dbReference type="FunFam" id="2.70.150.10:FF:000020">
    <property type="entry name" value="Copper-exporting P-type ATPase A"/>
    <property type="match status" value="1"/>
</dbReference>
<dbReference type="GO" id="GO:0016887">
    <property type="term" value="F:ATP hydrolysis activity"/>
    <property type="evidence" value="ECO:0007669"/>
    <property type="project" value="InterPro"/>
</dbReference>
<dbReference type="NCBIfam" id="TIGR01525">
    <property type="entry name" value="ATPase-IB_hvy"/>
    <property type="match status" value="1"/>
</dbReference>
<dbReference type="Pfam" id="PF00122">
    <property type="entry name" value="E1-E2_ATPase"/>
    <property type="match status" value="1"/>
</dbReference>
<dbReference type="PRINTS" id="PR00119">
    <property type="entry name" value="CATATPASE"/>
</dbReference>
<evidence type="ECO:0000256" key="3">
    <source>
        <dbReference type="ARBA" id="ARBA00022475"/>
    </source>
</evidence>
<name>A0A165M355_PELLU</name>
<dbReference type="PANTHER" id="PTHR43520:SF8">
    <property type="entry name" value="P-TYPE CU(+) TRANSPORTER"/>
    <property type="match status" value="1"/>
</dbReference>
<dbReference type="SFLD" id="SFLDS00003">
    <property type="entry name" value="Haloacid_Dehalogenase"/>
    <property type="match status" value="1"/>
</dbReference>
<dbReference type="InterPro" id="IPR018303">
    <property type="entry name" value="ATPase_P-typ_P_site"/>
</dbReference>
<dbReference type="Gene3D" id="2.70.150.10">
    <property type="entry name" value="Calcium-transporting ATPase, cytoplasmic transduction domain A"/>
    <property type="match status" value="1"/>
</dbReference>
<dbReference type="NCBIfam" id="TIGR01511">
    <property type="entry name" value="ATPase-IB1_Cu"/>
    <property type="match status" value="1"/>
</dbReference>
<keyword evidence="4 11" id="KW-0812">Transmembrane</keyword>
<keyword evidence="8" id="KW-1278">Translocase</keyword>
<dbReference type="InterPro" id="IPR006121">
    <property type="entry name" value="HMA_dom"/>
</dbReference>
<keyword evidence="10 11" id="KW-0472">Membrane</keyword>
<evidence type="ECO:0000256" key="5">
    <source>
        <dbReference type="ARBA" id="ARBA00022723"/>
    </source>
</evidence>
<dbReference type="InterPro" id="IPR036163">
    <property type="entry name" value="HMA_dom_sf"/>
</dbReference>
<dbReference type="InterPro" id="IPR001757">
    <property type="entry name" value="P_typ_ATPase"/>
</dbReference>
<accession>A0A165M355</accession>
<feature type="domain" description="HMA" evidence="13">
    <location>
        <begin position="2"/>
        <end position="68"/>
    </location>
</feature>
<evidence type="ECO:0000256" key="6">
    <source>
        <dbReference type="ARBA" id="ARBA00022741"/>
    </source>
</evidence>
<dbReference type="CDD" id="cd02094">
    <property type="entry name" value="P-type_ATPase_Cu-like"/>
    <property type="match status" value="1"/>
</dbReference>
<dbReference type="PROSITE" id="PS00154">
    <property type="entry name" value="ATPASE_E1_E2"/>
    <property type="match status" value="1"/>
</dbReference>
<dbReference type="PROSITE" id="PS01047">
    <property type="entry name" value="HMA_1"/>
    <property type="match status" value="1"/>
</dbReference>
<dbReference type="RefSeq" id="WP_303681058.1">
    <property type="nucleotide sequence ID" value="NZ_LVWG01000018.1"/>
</dbReference>
<keyword evidence="5 11" id="KW-0479">Metal-binding</keyword>
<dbReference type="InterPro" id="IPR023299">
    <property type="entry name" value="ATPase_P-typ_cyto_dom_N"/>
</dbReference>
<dbReference type="InterPro" id="IPR059000">
    <property type="entry name" value="ATPase_P-type_domA"/>
</dbReference>
<dbReference type="PROSITE" id="PS50846">
    <property type="entry name" value="HMA_2"/>
    <property type="match status" value="1"/>
</dbReference>
<gene>
    <name evidence="14" type="ORF">A3K90_05915</name>
</gene>
<dbReference type="NCBIfam" id="TIGR01494">
    <property type="entry name" value="ATPase_P-type"/>
    <property type="match status" value="1"/>
</dbReference>
<keyword evidence="7 11" id="KW-0067">ATP-binding</keyword>
<comment type="caution">
    <text evidence="14">The sequence shown here is derived from an EMBL/GenBank/DDBJ whole genome shotgun (WGS) entry which is preliminary data.</text>
</comment>
<dbReference type="GO" id="GO:0055070">
    <property type="term" value="P:copper ion homeostasis"/>
    <property type="evidence" value="ECO:0007669"/>
    <property type="project" value="TreeGrafter"/>
</dbReference>
<feature type="transmembrane region" description="Helical" evidence="11">
    <location>
        <begin position="172"/>
        <end position="191"/>
    </location>
</feature>
<dbReference type="Pfam" id="PF00702">
    <property type="entry name" value="Hydrolase"/>
    <property type="match status" value="1"/>
</dbReference>
<dbReference type="Gene3D" id="3.40.50.1000">
    <property type="entry name" value="HAD superfamily/HAD-like"/>
    <property type="match status" value="1"/>
</dbReference>
<sequence>MSRKKYRVTGMSCASCANIVQKKLTAMEGVEGADVNFATEKATVELSDGAPRLEAMNSQLEKLGYRLMEEETEPGMEATDRTHAGAPEERKAEEEKLKSLRAMKRTVLLVLPPAILMVAVMLYGMLVRPLPHDIYNPVAMIIATIILFGPGKPFLKGVSAFVRYRAATMDTLIGIGTLAAYTYSSAITLFPSVREFLQVDPHTYFDTAVIIIGFVLSGKYLEARAKQKTGEAIEKLIGLQAKSAIIVRDGTEMTVPVSEVRRGNLLRVKPGAVIPVDGIIAKGTATIDESMVTGEPVPVDKAPGEEVIGGTINKQGSFTFTAMQVGSNTMLSRIIAMVEEAQGSRAPIQNMADRVASVFVPLVLLFALLTLLLWLFIGSLTMGFAAALPLAINSFIGILVIACPCALGLATPTAIIVGVGRGAENGILVRNAEALEKLAAADTVVFDKTGTLTSGRPVVTDIVALNAEPERSHILQLAASVEALSEHPLARAIVEAAEQQQLQLLESPEFKSMEGFGVSALLEGKRVQVRKPTVEESALPSASSLLAEGKTLAIVDVEGSAVGMVALADTMKENARDAVEALKRQGVKVIMMTGDRVEAAEWIARQAGIDTVMAGVPPEEKAERIRELQREGRRVAMAGDGINDAPALAVADAGIAMATGTDIAIAAAGITLLKGDIMKVTEAVQLARATLRVVRRNLFWAFFYNIVGIPLAAGAFYPLFGLLLNPAFAGMAMAGSSVSVVASSLWLKRMRIR</sequence>
<keyword evidence="6 11" id="KW-0547">Nucleotide-binding</keyword>
<dbReference type="Pfam" id="PF00403">
    <property type="entry name" value="HMA"/>
    <property type="match status" value="1"/>
</dbReference>
<feature type="transmembrane region" description="Helical" evidence="11">
    <location>
        <begin position="698"/>
        <end position="720"/>
    </location>
</feature>
<evidence type="ECO:0000256" key="1">
    <source>
        <dbReference type="ARBA" id="ARBA00004651"/>
    </source>
</evidence>
<protein>
    <submittedName>
        <fullName evidence="14">ATPase</fullName>
    </submittedName>
</protein>
<organism evidence="14 15">
    <name type="scientific">Pelodictyon luteolum</name>
    <dbReference type="NCBI Taxonomy" id="1100"/>
    <lineage>
        <taxon>Bacteria</taxon>
        <taxon>Pseudomonadati</taxon>
        <taxon>Chlorobiota</taxon>
        <taxon>Chlorobiia</taxon>
        <taxon>Chlorobiales</taxon>
        <taxon>Chlorobiaceae</taxon>
        <taxon>Chlorobium/Pelodictyon group</taxon>
        <taxon>Pelodictyon</taxon>
    </lineage>
</organism>
<dbReference type="NCBIfam" id="TIGR01512">
    <property type="entry name" value="ATPase-IB2_Cd"/>
    <property type="match status" value="1"/>
</dbReference>
<evidence type="ECO:0000256" key="9">
    <source>
        <dbReference type="ARBA" id="ARBA00022989"/>
    </source>
</evidence>
<dbReference type="InterPro" id="IPR023214">
    <property type="entry name" value="HAD_sf"/>
</dbReference>
<dbReference type="Gene3D" id="3.30.70.100">
    <property type="match status" value="1"/>
</dbReference>
<evidence type="ECO:0000313" key="14">
    <source>
        <dbReference type="EMBL" id="KZK74758.1"/>
    </source>
</evidence>
<dbReference type="SUPFAM" id="SSF81653">
    <property type="entry name" value="Calcium ATPase, transduction domain A"/>
    <property type="match status" value="1"/>
</dbReference>
<evidence type="ECO:0000256" key="8">
    <source>
        <dbReference type="ARBA" id="ARBA00022967"/>
    </source>
</evidence>
<dbReference type="SUPFAM" id="SSF56784">
    <property type="entry name" value="HAD-like"/>
    <property type="match status" value="1"/>
</dbReference>
<feature type="transmembrane region" description="Helical" evidence="11">
    <location>
        <begin position="203"/>
        <end position="221"/>
    </location>
</feature>
<dbReference type="InterPro" id="IPR017969">
    <property type="entry name" value="Heavy-metal-associated_CS"/>
</dbReference>
<keyword evidence="9 11" id="KW-1133">Transmembrane helix</keyword>
<dbReference type="InterPro" id="IPR008250">
    <property type="entry name" value="ATPase_P-typ_transduc_dom_A_sf"/>
</dbReference>
<comment type="subcellular location">
    <subcellularLocation>
        <location evidence="1">Cell membrane</location>
        <topology evidence="1">Multi-pass membrane protein</topology>
    </subcellularLocation>
</comment>
<dbReference type="PRINTS" id="PR00943">
    <property type="entry name" value="CUATPASE"/>
</dbReference>
<feature type="transmembrane region" description="Helical" evidence="11">
    <location>
        <begin position="726"/>
        <end position="747"/>
    </location>
</feature>
<dbReference type="SFLD" id="SFLDF00027">
    <property type="entry name" value="p-type_atpase"/>
    <property type="match status" value="1"/>
</dbReference>
<dbReference type="InterPro" id="IPR023298">
    <property type="entry name" value="ATPase_P-typ_TM_dom_sf"/>
</dbReference>
<evidence type="ECO:0000256" key="2">
    <source>
        <dbReference type="ARBA" id="ARBA00006024"/>
    </source>
</evidence>
<feature type="transmembrane region" description="Helical" evidence="11">
    <location>
        <begin position="355"/>
        <end position="377"/>
    </location>
</feature>
<dbReference type="EMBL" id="LVWG01000018">
    <property type="protein sequence ID" value="KZK74758.1"/>
    <property type="molecule type" value="Genomic_DNA"/>
</dbReference>
<dbReference type="GO" id="GO:0005886">
    <property type="term" value="C:plasma membrane"/>
    <property type="evidence" value="ECO:0007669"/>
    <property type="project" value="UniProtKB-SubCell"/>
</dbReference>